<feature type="non-terminal residue" evidence="2">
    <location>
        <position position="280"/>
    </location>
</feature>
<dbReference type="EMBL" id="CADCXV010001139">
    <property type="protein sequence ID" value="CAB0041914.1"/>
    <property type="molecule type" value="Genomic_DNA"/>
</dbReference>
<proteinExistence type="predicted"/>
<sequence length="280" mass="31816">MTCPFAAGLARLNSGDDESEATRSGGGDDSGDRHKTGRTRQPLKSKDDRLKPCRQSSMQITSSLLGEDIEDSEDTQTLNLKHLRAAVLMLTNPSIISPHLHVRLYMLRGDSSNRPHVRKEKKEEEEEGEVATTATPLQHVNCKDARSVTTRKKLARSPPKSRLASVIETRYYRAEAHIRYTYINTYTPCQNQSSPLILYLDNTDGCTSALCKSKVIESQVSDLRESKWIYFKGYLELLNRSIRGLIKHIEFKTKKLTKHTYVVRIAGEKKRNRRATIQQL</sequence>
<dbReference type="OrthoDB" id="7169281at2759"/>
<evidence type="ECO:0000313" key="3">
    <source>
        <dbReference type="Proteomes" id="UP000479190"/>
    </source>
</evidence>
<name>A0A6H5J0V8_9HYME</name>
<protein>
    <submittedName>
        <fullName evidence="2">Uncharacterized protein</fullName>
    </submittedName>
</protein>
<feature type="region of interest" description="Disordered" evidence="1">
    <location>
        <begin position="1"/>
        <end position="56"/>
    </location>
</feature>
<organism evidence="2 3">
    <name type="scientific">Trichogramma brassicae</name>
    <dbReference type="NCBI Taxonomy" id="86971"/>
    <lineage>
        <taxon>Eukaryota</taxon>
        <taxon>Metazoa</taxon>
        <taxon>Ecdysozoa</taxon>
        <taxon>Arthropoda</taxon>
        <taxon>Hexapoda</taxon>
        <taxon>Insecta</taxon>
        <taxon>Pterygota</taxon>
        <taxon>Neoptera</taxon>
        <taxon>Endopterygota</taxon>
        <taxon>Hymenoptera</taxon>
        <taxon>Apocrita</taxon>
        <taxon>Proctotrupomorpha</taxon>
        <taxon>Chalcidoidea</taxon>
        <taxon>Trichogrammatidae</taxon>
        <taxon>Trichogramma</taxon>
    </lineage>
</organism>
<reference evidence="2 3" key="1">
    <citation type="submission" date="2020-02" db="EMBL/GenBank/DDBJ databases">
        <authorList>
            <person name="Ferguson B K."/>
        </authorList>
    </citation>
    <scope>NUCLEOTIDE SEQUENCE [LARGE SCALE GENOMIC DNA]</scope>
</reference>
<dbReference type="AlphaFoldDB" id="A0A6H5J0V8"/>
<keyword evidence="3" id="KW-1185">Reference proteome</keyword>
<gene>
    <name evidence="2" type="ORF">TBRA_LOCUS13558</name>
</gene>
<evidence type="ECO:0000313" key="2">
    <source>
        <dbReference type="EMBL" id="CAB0041914.1"/>
    </source>
</evidence>
<evidence type="ECO:0000256" key="1">
    <source>
        <dbReference type="SAM" id="MobiDB-lite"/>
    </source>
</evidence>
<feature type="region of interest" description="Disordered" evidence="1">
    <location>
        <begin position="112"/>
        <end position="132"/>
    </location>
</feature>
<accession>A0A6H5J0V8</accession>
<dbReference type="Proteomes" id="UP000479190">
    <property type="component" value="Unassembled WGS sequence"/>
</dbReference>